<proteinExistence type="predicted"/>
<protein>
    <submittedName>
        <fullName evidence="1">Uncharacterized protein</fullName>
    </submittedName>
</protein>
<organism evidence="1 2">
    <name type="scientific">Candidatus Nomurabacteria bacterium GW2011_GWF2_40_12</name>
    <dbReference type="NCBI Taxonomy" id="1618776"/>
    <lineage>
        <taxon>Bacteria</taxon>
        <taxon>Candidatus Nomuraibacteriota</taxon>
    </lineage>
</organism>
<dbReference type="Proteomes" id="UP000034301">
    <property type="component" value="Unassembled WGS sequence"/>
</dbReference>
<feature type="non-terminal residue" evidence="1">
    <location>
        <position position="1"/>
    </location>
</feature>
<dbReference type="EMBL" id="LBYC01000003">
    <property type="protein sequence ID" value="KKR43482.1"/>
    <property type="molecule type" value="Genomic_DNA"/>
</dbReference>
<name>A0A0G0TZW5_9BACT</name>
<comment type="caution">
    <text evidence="1">The sequence shown here is derived from an EMBL/GenBank/DDBJ whole genome shotgun (WGS) entry which is preliminary data.</text>
</comment>
<gene>
    <name evidence="1" type="ORF">UT78_C0003G0001</name>
</gene>
<accession>A0A0G0TZW5</accession>
<dbReference type="AlphaFoldDB" id="A0A0G0TZW5"/>
<evidence type="ECO:0000313" key="1">
    <source>
        <dbReference type="EMBL" id="KKR43482.1"/>
    </source>
</evidence>
<evidence type="ECO:0000313" key="2">
    <source>
        <dbReference type="Proteomes" id="UP000034301"/>
    </source>
</evidence>
<reference evidence="1 2" key="1">
    <citation type="journal article" date="2015" name="Nature">
        <title>rRNA introns, odd ribosomes, and small enigmatic genomes across a large radiation of phyla.</title>
        <authorList>
            <person name="Brown C.T."/>
            <person name="Hug L.A."/>
            <person name="Thomas B.C."/>
            <person name="Sharon I."/>
            <person name="Castelle C.J."/>
            <person name="Singh A."/>
            <person name="Wilkins M.J."/>
            <person name="Williams K.H."/>
            <person name="Banfield J.F."/>
        </authorList>
    </citation>
    <scope>NUCLEOTIDE SEQUENCE [LARGE SCALE GENOMIC DNA]</scope>
</reference>
<sequence length="34" mass="3954">YRKKHRGLGMDGKTPVERLLELGSVNLTLQCYNY</sequence>